<evidence type="ECO:0000256" key="1">
    <source>
        <dbReference type="ARBA" id="ARBA00006484"/>
    </source>
</evidence>
<dbReference type="PANTHER" id="PTHR24320">
    <property type="entry name" value="RETINOL DEHYDROGENASE"/>
    <property type="match status" value="1"/>
</dbReference>
<evidence type="ECO:0000313" key="4">
    <source>
        <dbReference type="EMBL" id="CZR59937.1"/>
    </source>
</evidence>
<dbReference type="EMBL" id="FJOG01000015">
    <property type="protein sequence ID" value="CZR59937.1"/>
    <property type="molecule type" value="Genomic_DNA"/>
</dbReference>
<dbReference type="InterPro" id="IPR002347">
    <property type="entry name" value="SDR_fam"/>
</dbReference>
<keyword evidence="5" id="KW-1185">Reference proteome</keyword>
<dbReference type="OrthoDB" id="542013at2759"/>
<dbReference type="GO" id="GO:0016491">
    <property type="term" value="F:oxidoreductase activity"/>
    <property type="evidence" value="ECO:0007669"/>
    <property type="project" value="UniProtKB-KW"/>
</dbReference>
<proteinExistence type="inferred from homology"/>
<accession>A0A1L7X4L3</accession>
<dbReference type="SUPFAM" id="SSF51735">
    <property type="entry name" value="NAD(P)-binding Rossmann-fold domains"/>
    <property type="match status" value="1"/>
</dbReference>
<evidence type="ECO:0000256" key="2">
    <source>
        <dbReference type="ARBA" id="ARBA00022857"/>
    </source>
</evidence>
<organism evidence="4 5">
    <name type="scientific">Phialocephala subalpina</name>
    <dbReference type="NCBI Taxonomy" id="576137"/>
    <lineage>
        <taxon>Eukaryota</taxon>
        <taxon>Fungi</taxon>
        <taxon>Dikarya</taxon>
        <taxon>Ascomycota</taxon>
        <taxon>Pezizomycotina</taxon>
        <taxon>Leotiomycetes</taxon>
        <taxon>Helotiales</taxon>
        <taxon>Mollisiaceae</taxon>
        <taxon>Phialocephala</taxon>
        <taxon>Phialocephala fortinii species complex</taxon>
    </lineage>
</organism>
<dbReference type="PANTHER" id="PTHR24320:SF252">
    <property type="entry name" value="DEHYDROGENASE_REDUCTASE FAMILY PROTEIN, PUTATIVE (AFU_ORTHOLOGUE AFUA_3G08550)-RELATED"/>
    <property type="match status" value="1"/>
</dbReference>
<dbReference type="AlphaFoldDB" id="A0A1L7X4L3"/>
<evidence type="ECO:0000256" key="3">
    <source>
        <dbReference type="ARBA" id="ARBA00023002"/>
    </source>
</evidence>
<protein>
    <submittedName>
        <fullName evidence="4">Related to short-chain dehydrogenase/reductase family protein, putative</fullName>
    </submittedName>
</protein>
<dbReference type="Proteomes" id="UP000184330">
    <property type="component" value="Unassembled WGS sequence"/>
</dbReference>
<dbReference type="STRING" id="576137.A0A1L7X4L3"/>
<dbReference type="Gene3D" id="3.40.50.720">
    <property type="entry name" value="NAD(P)-binding Rossmann-like Domain"/>
    <property type="match status" value="1"/>
</dbReference>
<keyword evidence="2" id="KW-0521">NADP</keyword>
<reference evidence="4 5" key="1">
    <citation type="submission" date="2016-03" db="EMBL/GenBank/DDBJ databases">
        <authorList>
            <person name="Ploux O."/>
        </authorList>
    </citation>
    <scope>NUCLEOTIDE SEQUENCE [LARGE SCALE GENOMIC DNA]</scope>
    <source>
        <strain evidence="4 5">UAMH 11012</strain>
    </source>
</reference>
<name>A0A1L7X4L3_9HELO</name>
<keyword evidence="3" id="KW-0560">Oxidoreductase</keyword>
<dbReference type="InterPro" id="IPR036291">
    <property type="entry name" value="NAD(P)-bd_dom_sf"/>
</dbReference>
<dbReference type="Pfam" id="PF00106">
    <property type="entry name" value="adh_short"/>
    <property type="match status" value="1"/>
</dbReference>
<gene>
    <name evidence="4" type="ORF">PAC_09832</name>
</gene>
<dbReference type="PRINTS" id="PR00081">
    <property type="entry name" value="GDHRDH"/>
</dbReference>
<sequence length="365" mass="40698">MASSKSLEMAPNTSNVGSIFIKSQRAKPVKLPKDTNLSGQTAIVTGASTGLGFHCCRHLLSFQLSHLIMPVRSVKRGEDAASKLRAEFPRVKIEVWTLEMSSYESIQAFVRRVEKDLPRLDIAILNAGLTNEHFEIVESTGHEEVIQVNYLSTVLLSILLLPALKTKSPPSTPGRLTIVNSGTSYFAKFPNRHEISLLKSFDDKSTWNANEQYPCSKLLLHYFMVKLINYVDSKDVIVNCVDPGLVKGTSLSRDVKVALSVVYSVVKSLIGRLLDAGSSTYVDAAVVKGKESHGCFVMDWKIAPFALLLYAPDSYTVREQLWHETMKELEFASPLRILESMKQEIGAGLELWEYWLGPVVFEFPL</sequence>
<evidence type="ECO:0000313" key="5">
    <source>
        <dbReference type="Proteomes" id="UP000184330"/>
    </source>
</evidence>
<comment type="similarity">
    <text evidence="1">Belongs to the short-chain dehydrogenases/reductases (SDR) family.</text>
</comment>